<evidence type="ECO:0000313" key="2">
    <source>
        <dbReference type="EMBL" id="QJA84083.1"/>
    </source>
</evidence>
<feature type="compositionally biased region" description="Basic and acidic residues" evidence="1">
    <location>
        <begin position="26"/>
        <end position="36"/>
    </location>
</feature>
<proteinExistence type="predicted"/>
<feature type="region of interest" description="Disordered" evidence="1">
    <location>
        <begin position="1"/>
        <end position="62"/>
    </location>
</feature>
<dbReference type="EMBL" id="MT142523">
    <property type="protein sequence ID" value="QJA84083.1"/>
    <property type="molecule type" value="Genomic_DNA"/>
</dbReference>
<sequence length="62" mass="6881">MPVKTKKLKGGKYQVSTPSGVKAKATTKDKAKKQERLLNALEHGWKPTGSKTKTKTKKKTKK</sequence>
<gene>
    <name evidence="2" type="ORF">MM415A00229_0031</name>
</gene>
<organism evidence="2">
    <name type="scientific">viral metagenome</name>
    <dbReference type="NCBI Taxonomy" id="1070528"/>
    <lineage>
        <taxon>unclassified sequences</taxon>
        <taxon>metagenomes</taxon>
        <taxon>organismal metagenomes</taxon>
    </lineage>
</organism>
<feature type="compositionally biased region" description="Basic residues" evidence="1">
    <location>
        <begin position="1"/>
        <end position="10"/>
    </location>
</feature>
<dbReference type="AlphaFoldDB" id="A0A6M3KPS2"/>
<reference evidence="2" key="1">
    <citation type="submission" date="2020-03" db="EMBL/GenBank/DDBJ databases">
        <title>The deep terrestrial virosphere.</title>
        <authorList>
            <person name="Holmfeldt K."/>
            <person name="Nilsson E."/>
            <person name="Simone D."/>
            <person name="Lopez-Fernandez M."/>
            <person name="Wu X."/>
            <person name="de Brujin I."/>
            <person name="Lundin D."/>
            <person name="Andersson A."/>
            <person name="Bertilsson S."/>
            <person name="Dopson M."/>
        </authorList>
    </citation>
    <scope>NUCLEOTIDE SEQUENCE</scope>
    <source>
        <strain evidence="2">MM415A00229</strain>
    </source>
</reference>
<feature type="compositionally biased region" description="Basic residues" evidence="1">
    <location>
        <begin position="52"/>
        <end position="62"/>
    </location>
</feature>
<name>A0A6M3KPS2_9ZZZZ</name>
<protein>
    <submittedName>
        <fullName evidence="2">Uncharacterized protein</fullName>
    </submittedName>
</protein>
<evidence type="ECO:0000256" key="1">
    <source>
        <dbReference type="SAM" id="MobiDB-lite"/>
    </source>
</evidence>
<accession>A0A6M3KPS2</accession>